<keyword evidence="4" id="KW-0862">Zinc</keyword>
<evidence type="ECO:0000256" key="3">
    <source>
        <dbReference type="ARBA" id="ARBA00022771"/>
    </source>
</evidence>
<dbReference type="PROSITE" id="PS00028">
    <property type="entry name" value="ZINC_FINGER_C2H2_1"/>
    <property type="match status" value="2"/>
</dbReference>
<evidence type="ECO:0000256" key="1">
    <source>
        <dbReference type="ARBA" id="ARBA00022723"/>
    </source>
</evidence>
<dbReference type="Proteomes" id="UP000002852">
    <property type="component" value="Unassembled WGS sequence"/>
</dbReference>
<dbReference type="GeneID" id="111605864"/>
<reference evidence="8" key="4">
    <citation type="submission" date="2025-09" db="UniProtKB">
        <authorList>
            <consortium name="Ensembl"/>
        </authorList>
    </citation>
    <scope>IDENTIFICATION</scope>
    <source>
        <strain evidence="8">JP 163 A</strain>
    </source>
</reference>
<feature type="region of interest" description="Disordered" evidence="6">
    <location>
        <begin position="168"/>
        <end position="279"/>
    </location>
</feature>
<dbReference type="SUPFAM" id="SSF57667">
    <property type="entry name" value="beta-beta-alpha zinc fingers"/>
    <property type="match status" value="1"/>
</dbReference>
<feature type="compositionally biased region" description="Low complexity" evidence="6">
    <location>
        <begin position="180"/>
        <end position="206"/>
    </location>
</feature>
<dbReference type="RefSeq" id="XP_023180978.1">
    <property type="nucleotide sequence ID" value="XM_023325210.1"/>
</dbReference>
<dbReference type="CTD" id="128611"/>
<reference evidence="8" key="3">
    <citation type="submission" date="2025-08" db="UniProtKB">
        <authorList>
            <consortium name="Ensembl"/>
        </authorList>
    </citation>
    <scope>IDENTIFICATION</scope>
    <source>
        <strain evidence="8">JP 163 A</strain>
    </source>
</reference>
<protein>
    <submittedName>
        <fullName evidence="8">Uncharacterized LOC111605864</fullName>
    </submittedName>
</protein>
<proteinExistence type="predicted"/>
<dbReference type="PANTHER" id="PTHR47166">
    <property type="entry name" value="ZINC FINGER PROTEIN 831"/>
    <property type="match status" value="1"/>
</dbReference>
<evidence type="ECO:0000256" key="6">
    <source>
        <dbReference type="SAM" id="MobiDB-lite"/>
    </source>
</evidence>
<feature type="region of interest" description="Disordered" evidence="6">
    <location>
        <begin position="100"/>
        <end position="121"/>
    </location>
</feature>
<reference evidence="9" key="1">
    <citation type="submission" date="2012-01" db="EMBL/GenBank/DDBJ databases">
        <authorList>
            <person name="Walter R."/>
            <person name="Schartl M."/>
            <person name="Warren W."/>
        </authorList>
    </citation>
    <scope>NUCLEOTIDE SEQUENCE [LARGE SCALE GENOMIC DNA]</scope>
    <source>
        <strain evidence="9">JP 163 A</strain>
    </source>
</reference>
<feature type="domain" description="C2H2-type" evidence="7">
    <location>
        <begin position="152"/>
        <end position="181"/>
    </location>
</feature>
<evidence type="ECO:0000256" key="4">
    <source>
        <dbReference type="ARBA" id="ARBA00022833"/>
    </source>
</evidence>
<accession>A0A3B5QVW5</accession>
<dbReference type="InterPro" id="IPR013087">
    <property type="entry name" value="Znf_C2H2_type"/>
</dbReference>
<feature type="compositionally biased region" description="Basic and acidic residues" evidence="6">
    <location>
        <begin position="293"/>
        <end position="309"/>
    </location>
</feature>
<feature type="compositionally biased region" description="Pro residues" evidence="6">
    <location>
        <begin position="101"/>
        <end position="115"/>
    </location>
</feature>
<keyword evidence="2" id="KW-0677">Repeat</keyword>
<dbReference type="Pfam" id="PF00096">
    <property type="entry name" value="zf-C2H2"/>
    <property type="match status" value="1"/>
</dbReference>
<feature type="compositionally biased region" description="Basic and acidic residues" evidence="6">
    <location>
        <begin position="1438"/>
        <end position="1455"/>
    </location>
</feature>
<feature type="compositionally biased region" description="Polar residues" evidence="6">
    <location>
        <begin position="222"/>
        <end position="258"/>
    </location>
</feature>
<keyword evidence="9" id="KW-1185">Reference proteome</keyword>
<dbReference type="PROSITE" id="PS50157">
    <property type="entry name" value="ZINC_FINGER_C2H2_2"/>
    <property type="match status" value="2"/>
</dbReference>
<evidence type="ECO:0000313" key="9">
    <source>
        <dbReference type="Proteomes" id="UP000002852"/>
    </source>
</evidence>
<evidence type="ECO:0000256" key="5">
    <source>
        <dbReference type="PROSITE-ProRule" id="PRU00042"/>
    </source>
</evidence>
<keyword evidence="3 5" id="KW-0863">Zinc-finger</keyword>
<feature type="region of interest" description="Disordered" evidence="6">
    <location>
        <begin position="835"/>
        <end position="863"/>
    </location>
</feature>
<feature type="region of interest" description="Disordered" evidence="6">
    <location>
        <begin position="473"/>
        <end position="504"/>
    </location>
</feature>
<feature type="region of interest" description="Disordered" evidence="6">
    <location>
        <begin position="1081"/>
        <end position="1165"/>
    </location>
</feature>
<feature type="region of interest" description="Disordered" evidence="6">
    <location>
        <begin position="293"/>
        <end position="367"/>
    </location>
</feature>
<dbReference type="KEGG" id="xma:111605864"/>
<dbReference type="FunFam" id="3.30.160.60:FF:000710">
    <property type="entry name" value="Zinc finger protein 768"/>
    <property type="match status" value="1"/>
</dbReference>
<feature type="compositionally biased region" description="Polar residues" evidence="6">
    <location>
        <begin position="1525"/>
        <end position="1545"/>
    </location>
</feature>
<dbReference type="GeneTree" id="ENSGT00940000161664"/>
<feature type="compositionally biased region" description="Basic and acidic residues" evidence="6">
    <location>
        <begin position="357"/>
        <end position="367"/>
    </location>
</feature>
<dbReference type="OMA" id="GMSEYPQ"/>
<feature type="region of interest" description="Disordered" evidence="6">
    <location>
        <begin position="1378"/>
        <end position="1493"/>
    </location>
</feature>
<evidence type="ECO:0000256" key="2">
    <source>
        <dbReference type="ARBA" id="ARBA00022737"/>
    </source>
</evidence>
<dbReference type="InParanoid" id="A0A3B5QVW5"/>
<evidence type="ECO:0000259" key="7">
    <source>
        <dbReference type="PROSITE" id="PS50157"/>
    </source>
</evidence>
<sequence length="1777" mass="192605">METGKPTLSSVPVHTGSVRAQAEKRMDIQAPLTAVYIQTVPAVPMQPFPQPPADAREANALHLAMPPLYSKETLPFLTLHLAGGLQPQLGLSTAAAAAAPAPAPAPVPTPTPTPAAKPKSAGKHVCPHCGRDCMKPSVLEKHLRCHTGERPYPCTTCGVSFKTQSNLYKHRRTQAHARQSSESEQSNLSSLDSMSSSRETCSSSLSLDEQCEDLGSEEKHTTLSATESPTPAVRIQSSKQSETSPTVPRAETNGSDKLTVSGDKQKAENTKESLTISRHLQLQRQEATLFSKQWERSVSRGKSQSHESTDSGFSESSDHYPSPSSVLPEHCVDSLSKPTREHLEETQNTYLCSEQGHGGRDEKDAAREQVHKRLEERISKLISDNSAVVEDKHLENVRPRKTVLSKQGSIDLPMPYTYKDSFHFDIKINPAQNTGMQRHTKSGLFNSVPTQCSSTTEHAPLTRSSSLPFSVTLLQPDRSSPTSSSQSDYATDIGRGSSGQINPTGLLKKPVNQHSSSHRPLVRQTAVDCNHTTDSLLTTSSVEEACTGSLSCDRDASDIIGEPGSRKFRRKKAQKFAYNKWYMYGGGTFKKLYDSDKSGDSTALKGRKCLTNLVHEAAQGVQKRVSMLQKETVTRSGSTVNFSTSSATAGHLSANLSLVSSVDLNVERCRLHSTNGSAKAPLTRHLSLSVLPSSATRSVPVHKTECFNRTEAGRLGDVPKHSDSTTELCEAHVPSDRKKQKTGEKIISPLEMEIAPNTLTQHPVSVTVSTPTQGTDLTYVQAKEIPNSPGLKGTLFLPCLLNANVSQISTSATTSVSVASKSSFLPKYQLKLPNAHEPGSVSLPQAQSKPKGTDDCSPSPSDQTLVTSYENISKNTLPSMQTQDHLAFSRTVTSICQVKTSQHTHSLSSNVAVMQRQLAATTITTSCFQDYSSGLCSALLHCSKTATDSMHTHLPRPLATAAPSVSLPTGNNQTSAATITGLSHHLSNHSSNTLGDRQLSTASILANPTNKANVDSNASVVRCRIVPLDQQAQNVFHVHTADLQICLQIISDEQMALIAPQIERQSGPSLSQLREIEVVTPEGAPSKSQTFDSMKMSNATEVEQQPKDLKEGVRQEHLSRLNSERASPPQSVQLVKEKTEHSAAYRAASSTKSFPPQPPSRHLHNSGHLITVTQTRNSVGSIMATSASVKGENSGGSHTSEAKQVLFPNTCAEEKFLSTKRVNQIGMAPQMLTGQQKICERSFSTSPANQSSMKIEPLDKSQQKAKHPGASCNANVLNSQGGALACKISRTESGEFLKQAKSDAGIDASVSQLSNSNPNVVRQLNPQAFVFHSHQIEPAKSTSQSSLKHANLHLSRVELSDNSSSSMEYCPQEIQNAMRREHSEKSPGQFNLQPASVDMKRPGDITSFQSSTTGITDGAQTDLDSQEPGETPVQPDSTDWRPKQNQGEPERKQQRLGEQGNDGLTKSDKGPESDSRHVAVADMSRRKGEETNLHMDTSKISCLSEQHFKSLSQKNSCMSECPQPNLRQAPNTSHNSDTPANSIHSSLLNSSPLEINHLSSPQKTWDRGIILYNQQMQVSCESNLSQDAPIPISTSETQSVFLCAEPSLQSFSSQDQTKGAIGFSAQQGCIATSNYSCDVFTVESKNNSCVLPDFRTLSSTYFSQVPKECRGTGETTEDIQMLPDNQITESPSQPFLLLEPEKKQGAMDSLNDFISQSSNAGRPDITSKYQSVFMIGSFHGYQSSDCLPSGVRPVPSFQDNTEDNSSSDDEGKLIIEL</sequence>
<evidence type="ECO:0000313" key="8">
    <source>
        <dbReference type="Ensembl" id="ENSXMAP00000035374.1"/>
    </source>
</evidence>
<dbReference type="InterPro" id="IPR036236">
    <property type="entry name" value="Znf_C2H2_sf"/>
</dbReference>
<name>A0A3B5QVW5_XIPMA</name>
<dbReference type="GO" id="GO:0008270">
    <property type="term" value="F:zinc ion binding"/>
    <property type="evidence" value="ECO:0007669"/>
    <property type="project" value="UniProtKB-KW"/>
</dbReference>
<organism evidence="8 9">
    <name type="scientific">Xiphophorus maculatus</name>
    <name type="common">Southern platyfish</name>
    <name type="synonym">Platypoecilus maculatus</name>
    <dbReference type="NCBI Taxonomy" id="8083"/>
    <lineage>
        <taxon>Eukaryota</taxon>
        <taxon>Metazoa</taxon>
        <taxon>Chordata</taxon>
        <taxon>Craniata</taxon>
        <taxon>Vertebrata</taxon>
        <taxon>Euteleostomi</taxon>
        <taxon>Actinopterygii</taxon>
        <taxon>Neopterygii</taxon>
        <taxon>Teleostei</taxon>
        <taxon>Neoteleostei</taxon>
        <taxon>Acanthomorphata</taxon>
        <taxon>Ovalentaria</taxon>
        <taxon>Atherinomorphae</taxon>
        <taxon>Cyprinodontiformes</taxon>
        <taxon>Poeciliidae</taxon>
        <taxon>Poeciliinae</taxon>
        <taxon>Xiphophorus</taxon>
    </lineage>
</organism>
<feature type="compositionally biased region" description="Polar residues" evidence="6">
    <location>
        <begin position="1406"/>
        <end position="1423"/>
    </location>
</feature>
<feature type="compositionally biased region" description="Basic and acidic residues" evidence="6">
    <location>
        <begin position="1465"/>
        <end position="1493"/>
    </location>
</feature>
<dbReference type="SMART" id="SM00355">
    <property type="entry name" value="ZnF_C2H2"/>
    <property type="match status" value="2"/>
</dbReference>
<reference evidence="9" key="2">
    <citation type="journal article" date="2013" name="Nat. Genet.">
        <title>The genome of the platyfish, Xiphophorus maculatus, provides insights into evolutionary adaptation and several complex traits.</title>
        <authorList>
            <person name="Schartl M."/>
            <person name="Walter R.B."/>
            <person name="Shen Y."/>
            <person name="Garcia T."/>
            <person name="Catchen J."/>
            <person name="Amores A."/>
            <person name="Braasch I."/>
            <person name="Chalopin D."/>
            <person name="Volff J.N."/>
            <person name="Lesch K.P."/>
            <person name="Bisazza A."/>
            <person name="Minx P."/>
            <person name="Hillier L."/>
            <person name="Wilson R.K."/>
            <person name="Fuerstenberg S."/>
            <person name="Boore J."/>
            <person name="Searle S."/>
            <person name="Postlethwait J.H."/>
            <person name="Warren W.C."/>
        </authorList>
    </citation>
    <scope>NUCLEOTIDE SEQUENCE [LARGE SCALE GENOMIC DNA]</scope>
    <source>
        <strain evidence="9">JP 163 A</strain>
    </source>
</reference>
<feature type="compositionally biased region" description="Polar residues" evidence="6">
    <location>
        <begin position="1124"/>
        <end position="1133"/>
    </location>
</feature>
<dbReference type="Gene3D" id="3.30.160.60">
    <property type="entry name" value="Classic Zinc Finger"/>
    <property type="match status" value="2"/>
</dbReference>
<feature type="compositionally biased region" description="Polar residues" evidence="6">
    <location>
        <begin position="1086"/>
        <end position="1103"/>
    </location>
</feature>
<dbReference type="PANTHER" id="PTHR47166:SF1">
    <property type="entry name" value="ZINC FINGER PROTEIN 831"/>
    <property type="match status" value="1"/>
</dbReference>
<feature type="region of interest" description="Disordered" evidence="6">
    <location>
        <begin position="1749"/>
        <end position="1777"/>
    </location>
</feature>
<dbReference type="Ensembl" id="ENSXMAT00000027440.1">
    <property type="protein sequence ID" value="ENSXMAP00000035374.1"/>
    <property type="gene ID" value="ENSXMAG00000029015.1"/>
</dbReference>
<feature type="compositionally biased region" description="Polar residues" evidence="6">
    <location>
        <begin position="842"/>
        <end position="863"/>
    </location>
</feature>
<dbReference type="OrthoDB" id="6077919at2759"/>
<feature type="domain" description="C2H2-type" evidence="7">
    <location>
        <begin position="124"/>
        <end position="151"/>
    </location>
</feature>
<feature type="compositionally biased region" description="Basic and acidic residues" evidence="6">
    <location>
        <begin position="1104"/>
        <end position="1123"/>
    </location>
</feature>
<keyword evidence="1" id="KW-0479">Metal-binding</keyword>
<feature type="region of interest" description="Disordered" evidence="6">
    <location>
        <begin position="1518"/>
        <end position="1545"/>
    </location>
</feature>
<dbReference type="STRING" id="8083.ENSXMAP00000035374"/>